<comment type="function">
    <text evidence="4">Required for assembly of dynein regulatory complex (DRC) and inner dynein arm (IDA) complexes, which are responsible for ciliary beat regulation, thereby playing a central role in motility in cilia and flagella. Probably acts together with CCDC40 to form a molecular ruler that determines the 96 nanometer (nm) repeat length and arrangements of components in cilia and flagella. Not required for outer dynein arm complexes assembly.</text>
</comment>
<dbReference type="Proteomes" id="UP000265120">
    <property type="component" value="Chromosome 20"/>
</dbReference>
<dbReference type="Pfam" id="PF24161">
    <property type="entry name" value="CCDC39"/>
    <property type="match status" value="2"/>
</dbReference>
<dbReference type="PANTHER" id="PTHR18962">
    <property type="entry name" value="COILED-COIL DOMAIN-CONTAINING PROTEIN 39"/>
    <property type="match status" value="1"/>
</dbReference>
<protein>
    <recommendedName>
        <fullName evidence="2">Coiled-coil domain-containing protein 39</fullName>
    </recommendedName>
</protein>
<keyword evidence="3 5" id="KW-0175">Coiled coil</keyword>
<evidence type="ECO:0000313" key="7">
    <source>
        <dbReference type="Ensembl" id="ENSCSEP00000026639.1"/>
    </source>
</evidence>
<feature type="coiled-coil region" evidence="5">
    <location>
        <begin position="581"/>
        <end position="720"/>
    </location>
</feature>
<proteinExistence type="inferred from homology"/>
<keyword evidence="8" id="KW-1185">Reference proteome</keyword>
<dbReference type="Ensembl" id="ENSCSET00000026992.1">
    <property type="protein sequence ID" value="ENSCSEP00000026639.1"/>
    <property type="gene ID" value="ENSCSEG00000017009.1"/>
</dbReference>
<dbReference type="AlphaFoldDB" id="A0A3P8WIS0"/>
<reference evidence="7 8" key="1">
    <citation type="journal article" date="2014" name="Nat. Genet.">
        <title>Whole-genome sequence of a flatfish provides insights into ZW sex chromosome evolution and adaptation to a benthic lifestyle.</title>
        <authorList>
            <person name="Chen S."/>
            <person name="Zhang G."/>
            <person name="Shao C."/>
            <person name="Huang Q."/>
            <person name="Liu G."/>
            <person name="Zhang P."/>
            <person name="Song W."/>
            <person name="An N."/>
            <person name="Chalopin D."/>
            <person name="Volff J.N."/>
            <person name="Hong Y."/>
            <person name="Li Q."/>
            <person name="Sha Z."/>
            <person name="Zhou H."/>
            <person name="Xie M."/>
            <person name="Yu Q."/>
            <person name="Liu Y."/>
            <person name="Xiang H."/>
            <person name="Wang N."/>
            <person name="Wu K."/>
            <person name="Yang C."/>
            <person name="Zhou Q."/>
            <person name="Liao X."/>
            <person name="Yang L."/>
            <person name="Hu Q."/>
            <person name="Zhang J."/>
            <person name="Meng L."/>
            <person name="Jin L."/>
            <person name="Tian Y."/>
            <person name="Lian J."/>
            <person name="Yang J."/>
            <person name="Miao G."/>
            <person name="Liu S."/>
            <person name="Liang Z."/>
            <person name="Yan F."/>
            <person name="Li Y."/>
            <person name="Sun B."/>
            <person name="Zhang H."/>
            <person name="Zhang J."/>
            <person name="Zhu Y."/>
            <person name="Du M."/>
            <person name="Zhao Y."/>
            <person name="Schartl M."/>
            <person name="Tang Q."/>
            <person name="Wang J."/>
        </authorList>
    </citation>
    <scope>NUCLEOTIDE SEQUENCE</scope>
</reference>
<name>A0A3P8WIS0_CYNSE</name>
<organism evidence="7 8">
    <name type="scientific">Cynoglossus semilaevis</name>
    <name type="common">Tongue sole</name>
    <dbReference type="NCBI Taxonomy" id="244447"/>
    <lineage>
        <taxon>Eukaryota</taxon>
        <taxon>Metazoa</taxon>
        <taxon>Chordata</taxon>
        <taxon>Craniata</taxon>
        <taxon>Vertebrata</taxon>
        <taxon>Euteleostomi</taxon>
        <taxon>Actinopterygii</taxon>
        <taxon>Neopterygii</taxon>
        <taxon>Teleostei</taxon>
        <taxon>Neoteleostei</taxon>
        <taxon>Acanthomorphata</taxon>
        <taxon>Carangaria</taxon>
        <taxon>Pleuronectiformes</taxon>
        <taxon>Pleuronectoidei</taxon>
        <taxon>Cynoglossidae</taxon>
        <taxon>Cynoglossinae</taxon>
        <taxon>Cynoglossus</taxon>
    </lineage>
</organism>
<dbReference type="InParanoid" id="A0A3P8WIS0"/>
<dbReference type="FunCoup" id="A0A3P8WIS0">
    <property type="interactions" value="86"/>
</dbReference>
<dbReference type="GO" id="GO:0005930">
    <property type="term" value="C:axoneme"/>
    <property type="evidence" value="ECO:0007669"/>
    <property type="project" value="InterPro"/>
</dbReference>
<dbReference type="PANTHER" id="PTHR18962:SF0">
    <property type="entry name" value="COILED-COIL DOMAIN-CONTAINING PROTEIN 39"/>
    <property type="match status" value="1"/>
</dbReference>
<evidence type="ECO:0000313" key="8">
    <source>
        <dbReference type="Proteomes" id="UP000265120"/>
    </source>
</evidence>
<comment type="similarity">
    <text evidence="1">Belongs to the CCDC39 family.</text>
</comment>
<dbReference type="InterPro" id="IPR033290">
    <property type="entry name" value="CCDC39"/>
</dbReference>
<evidence type="ECO:0000256" key="2">
    <source>
        <dbReference type="ARBA" id="ARBA00016725"/>
    </source>
</evidence>
<reference evidence="7" key="2">
    <citation type="submission" date="2025-08" db="UniProtKB">
        <authorList>
            <consortium name="Ensembl"/>
        </authorList>
    </citation>
    <scope>IDENTIFICATION</scope>
</reference>
<sequence length="883" mass="102704">MSNISSTAPAEMDWDERFALPKTNAENTALIEEVSVEHNTSLTSVCQNMHVSDGYNLGNLGFFFTQALCRAKEREEESEKHLAALTEREKGRLAQETGKMENELRSLAERRNMLENHIFKNKQKLEDFKEQMDWDQETMDAFLEESLRKDEDTMAIIKYAEQDEQKIKSLSLAIEKKTLEAHEKRKALDKELTETMSAQLALDKTTENLQQTHLETQQLIHQWENTIKQMKQCDAEMQQCALQLALFKESIREKNGTLTEKKHLLQTQDNNNKETEREMSVTQRRAVKLRQDVKEQESNCGRLQDELETCKGTLDKATSGVESVTANISKLKKKIQENNKKLIEAQVYNTALEEKLKAITQTTLSEEERAAQMDQFLNDEEQAISELEIQLRDCTEEVFRRREHLQTLKTTEKNSTAHILRGKSTITNLKSQIRKVEKELLRQQMTINEQCHGSTQSTTDRWTSLVSFFSHPLFLKDDVRLLKKDLEKSESQKRDMAGKVEELMQLGNTNDKELKKLRMKKQDNMVEHNMVKLEVRRVRDLLYNKADTVLSLEKRKLELQKVMKERGEEIQMYRQMLSHRLKITDQERQRLSAELNEKLAKINMAKKRFEIVTFSVAAPEGDEERSQAYYIAKAAQEKAETKQRGDILEAKIRKMELENKALENTILLFNNSNSTFRSSLNKVDKSSPEYQEKLRLEEQLRAAEETLKYKRKQIQELRRDVQVNIYSIYKKEKRVFIQVHLSRTQFYSVLQFSKLTREIRSARHTKRETFEEKDIKLREFRELKRSTCKMLNEAVEDKPDLRSVLETYFMQEHTDIYGSPLSVFVRSPASSASSSSSSSPRASSLRSPILNTVELGLDVAVTSPPNSCRSSRSADSGNSRRKF</sequence>
<dbReference type="GO" id="GO:0005576">
    <property type="term" value="C:extracellular region"/>
    <property type="evidence" value="ECO:0007669"/>
    <property type="project" value="GOC"/>
</dbReference>
<feature type="compositionally biased region" description="Polar residues" evidence="6">
    <location>
        <begin position="863"/>
        <end position="877"/>
    </location>
</feature>
<evidence type="ECO:0000256" key="1">
    <source>
        <dbReference type="ARBA" id="ARBA00005805"/>
    </source>
</evidence>
<evidence type="ECO:0000256" key="3">
    <source>
        <dbReference type="ARBA" id="ARBA00023054"/>
    </source>
</evidence>
<reference evidence="7" key="3">
    <citation type="submission" date="2025-09" db="UniProtKB">
        <authorList>
            <consortium name="Ensembl"/>
        </authorList>
    </citation>
    <scope>IDENTIFICATION</scope>
</reference>
<dbReference type="GO" id="GO:0036159">
    <property type="term" value="P:inner dynein arm assembly"/>
    <property type="evidence" value="ECO:0007669"/>
    <property type="project" value="InterPro"/>
</dbReference>
<feature type="region of interest" description="Disordered" evidence="6">
    <location>
        <begin position="860"/>
        <end position="883"/>
    </location>
</feature>
<dbReference type="GeneTree" id="ENSGT00390000015010"/>
<accession>A0A3P8WIS0</accession>
<evidence type="ECO:0000256" key="6">
    <source>
        <dbReference type="SAM" id="MobiDB-lite"/>
    </source>
</evidence>
<dbReference type="GO" id="GO:0060285">
    <property type="term" value="P:cilium-dependent cell motility"/>
    <property type="evidence" value="ECO:0007669"/>
    <property type="project" value="TreeGrafter"/>
</dbReference>
<dbReference type="GO" id="GO:0060287">
    <property type="term" value="P:epithelial cilium movement involved in determination of left/right asymmetry"/>
    <property type="evidence" value="ECO:0007669"/>
    <property type="project" value="TreeGrafter"/>
</dbReference>
<evidence type="ECO:0000256" key="4">
    <source>
        <dbReference type="ARBA" id="ARBA00045182"/>
    </source>
</evidence>
<evidence type="ECO:0000256" key="5">
    <source>
        <dbReference type="SAM" id="Coils"/>
    </source>
</evidence>
<dbReference type="OMA" id="NSKNCDE"/>
<feature type="coiled-coil region" evidence="5">
    <location>
        <begin position="258"/>
        <end position="341"/>
    </location>
</feature>
<dbReference type="STRING" id="244447.ENSCSEP00000026639"/>